<dbReference type="EMBL" id="JBHSVR010000001">
    <property type="protein sequence ID" value="MFC6635853.1"/>
    <property type="molecule type" value="Genomic_DNA"/>
</dbReference>
<evidence type="ECO:0000256" key="1">
    <source>
        <dbReference type="ARBA" id="ARBA00004571"/>
    </source>
</evidence>
<proteinExistence type="inferred from homology"/>
<evidence type="ECO:0000256" key="2">
    <source>
        <dbReference type="ARBA" id="ARBA00022448"/>
    </source>
</evidence>
<evidence type="ECO:0000256" key="8">
    <source>
        <dbReference type="ARBA" id="ARBA00023077"/>
    </source>
</evidence>
<protein>
    <submittedName>
        <fullName evidence="13">TonB-dependent receptor plug domain-containing protein</fullName>
    </submittedName>
</protein>
<evidence type="ECO:0000256" key="7">
    <source>
        <dbReference type="ARBA" id="ARBA00023065"/>
    </source>
</evidence>
<keyword evidence="2 11" id="KW-0813">Transport</keyword>
<keyword evidence="5 11" id="KW-0812">Transmembrane</keyword>
<keyword evidence="8" id="KW-0798">TonB box</keyword>
<comment type="subcellular location">
    <subcellularLocation>
        <location evidence="1 11">Cell outer membrane</location>
        <topology evidence="1 11">Multi-pass membrane protein</topology>
    </subcellularLocation>
</comment>
<evidence type="ECO:0000256" key="3">
    <source>
        <dbReference type="ARBA" id="ARBA00022452"/>
    </source>
</evidence>
<keyword evidence="4" id="KW-0410">Iron transport</keyword>
<reference evidence="14" key="1">
    <citation type="journal article" date="2019" name="Int. J. Syst. Evol. Microbiol.">
        <title>The Global Catalogue of Microorganisms (GCM) 10K type strain sequencing project: providing services to taxonomists for standard genome sequencing and annotation.</title>
        <authorList>
            <consortium name="The Broad Institute Genomics Platform"/>
            <consortium name="The Broad Institute Genome Sequencing Center for Infectious Disease"/>
            <person name="Wu L."/>
            <person name="Ma J."/>
        </authorList>
    </citation>
    <scope>NUCLEOTIDE SEQUENCE [LARGE SCALE GENOMIC DNA]</scope>
    <source>
        <strain evidence="14">CGMCC 1.13718</strain>
    </source>
</reference>
<keyword evidence="13" id="KW-0675">Receptor</keyword>
<dbReference type="PANTHER" id="PTHR32552:SF81">
    <property type="entry name" value="TONB-DEPENDENT OUTER MEMBRANE RECEPTOR"/>
    <property type="match status" value="1"/>
</dbReference>
<dbReference type="InterPro" id="IPR039426">
    <property type="entry name" value="TonB-dep_rcpt-like"/>
</dbReference>
<name>A0ABW1YSU9_9GAMM</name>
<evidence type="ECO:0000256" key="11">
    <source>
        <dbReference type="PROSITE-ProRule" id="PRU01360"/>
    </source>
</evidence>
<keyword evidence="7" id="KW-0406">Ion transport</keyword>
<keyword evidence="9 11" id="KW-0472">Membrane</keyword>
<sequence length="136" mass="14857">ALGVFLDGVYQSRAGATPSMYDLERVEVVKGPQGTLFGRNTASGAISMVSRKPGDSFAGEVSVGAGQFGRQDFEGSLDMPLSENLAVRIAGIHQREDGRGEPGRRPRPGCQRVRCHALHRRLRWLREHHCHPDGPV</sequence>
<dbReference type="PANTHER" id="PTHR32552">
    <property type="entry name" value="FERRICHROME IRON RECEPTOR-RELATED"/>
    <property type="match status" value="1"/>
</dbReference>
<dbReference type="Gene3D" id="2.40.170.20">
    <property type="entry name" value="TonB-dependent receptor, beta-barrel domain"/>
    <property type="match status" value="1"/>
</dbReference>
<feature type="domain" description="TonB-dependent receptor plug" evidence="12">
    <location>
        <begin position="3"/>
        <end position="45"/>
    </location>
</feature>
<evidence type="ECO:0000313" key="14">
    <source>
        <dbReference type="Proteomes" id="UP001596425"/>
    </source>
</evidence>
<comment type="caution">
    <text evidence="13">The sequence shown here is derived from an EMBL/GenBank/DDBJ whole genome shotgun (WGS) entry which is preliminary data.</text>
</comment>
<keyword evidence="10 11" id="KW-0998">Cell outer membrane</keyword>
<evidence type="ECO:0000256" key="5">
    <source>
        <dbReference type="ARBA" id="ARBA00022692"/>
    </source>
</evidence>
<keyword evidence="6" id="KW-0408">Iron</keyword>
<evidence type="ECO:0000259" key="12">
    <source>
        <dbReference type="Pfam" id="PF07715"/>
    </source>
</evidence>
<dbReference type="RefSeq" id="WP_377516688.1">
    <property type="nucleotide sequence ID" value="NZ_JBHSVR010000001.1"/>
</dbReference>
<dbReference type="InterPro" id="IPR036942">
    <property type="entry name" value="Beta-barrel_TonB_sf"/>
</dbReference>
<dbReference type="Pfam" id="PF07715">
    <property type="entry name" value="Plug"/>
    <property type="match status" value="1"/>
</dbReference>
<gene>
    <name evidence="13" type="ORF">ACFQBM_21515</name>
</gene>
<feature type="non-terminal residue" evidence="13">
    <location>
        <position position="1"/>
    </location>
</feature>
<keyword evidence="14" id="KW-1185">Reference proteome</keyword>
<evidence type="ECO:0000256" key="4">
    <source>
        <dbReference type="ARBA" id="ARBA00022496"/>
    </source>
</evidence>
<dbReference type="SUPFAM" id="SSF56935">
    <property type="entry name" value="Porins"/>
    <property type="match status" value="1"/>
</dbReference>
<dbReference type="PROSITE" id="PS52016">
    <property type="entry name" value="TONB_DEPENDENT_REC_3"/>
    <property type="match status" value="1"/>
</dbReference>
<evidence type="ECO:0000256" key="9">
    <source>
        <dbReference type="ARBA" id="ARBA00023136"/>
    </source>
</evidence>
<evidence type="ECO:0000256" key="10">
    <source>
        <dbReference type="ARBA" id="ARBA00023237"/>
    </source>
</evidence>
<accession>A0ABW1YSU9</accession>
<dbReference type="InterPro" id="IPR012910">
    <property type="entry name" value="Plug_dom"/>
</dbReference>
<organism evidence="13 14">
    <name type="scientific">Microbulbifer taiwanensis</name>
    <dbReference type="NCBI Taxonomy" id="986746"/>
    <lineage>
        <taxon>Bacteria</taxon>
        <taxon>Pseudomonadati</taxon>
        <taxon>Pseudomonadota</taxon>
        <taxon>Gammaproteobacteria</taxon>
        <taxon>Cellvibrionales</taxon>
        <taxon>Microbulbiferaceae</taxon>
        <taxon>Microbulbifer</taxon>
    </lineage>
</organism>
<evidence type="ECO:0000313" key="13">
    <source>
        <dbReference type="EMBL" id="MFC6635853.1"/>
    </source>
</evidence>
<comment type="similarity">
    <text evidence="11">Belongs to the TonB-dependent receptor family.</text>
</comment>
<evidence type="ECO:0000256" key="6">
    <source>
        <dbReference type="ARBA" id="ARBA00023004"/>
    </source>
</evidence>
<keyword evidence="3 11" id="KW-1134">Transmembrane beta strand</keyword>
<dbReference type="Proteomes" id="UP001596425">
    <property type="component" value="Unassembled WGS sequence"/>
</dbReference>